<dbReference type="EnsemblPlants" id="KQK91131">
    <property type="protein sequence ID" value="KQK91131"/>
    <property type="gene ID" value="SETIT_038486mg"/>
</dbReference>
<reference evidence="2" key="1">
    <citation type="journal article" date="2012" name="Nat. Biotechnol.">
        <title>Reference genome sequence of the model plant Setaria.</title>
        <authorList>
            <person name="Bennetzen J.L."/>
            <person name="Schmutz J."/>
            <person name="Wang H."/>
            <person name="Percifield R."/>
            <person name="Hawkins J."/>
            <person name="Pontaroli A.C."/>
            <person name="Estep M."/>
            <person name="Feng L."/>
            <person name="Vaughn J.N."/>
            <person name="Grimwood J."/>
            <person name="Jenkins J."/>
            <person name="Barry K."/>
            <person name="Lindquist E."/>
            <person name="Hellsten U."/>
            <person name="Deshpande S."/>
            <person name="Wang X."/>
            <person name="Wu X."/>
            <person name="Mitros T."/>
            <person name="Triplett J."/>
            <person name="Yang X."/>
            <person name="Ye C.Y."/>
            <person name="Mauro-Herrera M."/>
            <person name="Wang L."/>
            <person name="Li P."/>
            <person name="Sharma M."/>
            <person name="Sharma R."/>
            <person name="Ronald P.C."/>
            <person name="Panaud O."/>
            <person name="Kellogg E.A."/>
            <person name="Brutnell T.P."/>
            <person name="Doust A.N."/>
            <person name="Tuskan G.A."/>
            <person name="Rokhsar D."/>
            <person name="Devos K.M."/>
        </authorList>
    </citation>
    <scope>NUCLEOTIDE SEQUENCE [LARGE SCALE GENOMIC DNA]</scope>
    <source>
        <strain evidence="2">cv. Yugu1</strain>
    </source>
</reference>
<name>K4AHX9_SETIT</name>
<keyword evidence="2" id="KW-1185">Reference proteome</keyword>
<dbReference type="InParanoid" id="K4AHX9"/>
<dbReference type="AlphaFoldDB" id="K4AHX9"/>
<dbReference type="Gramene" id="KQK91131">
    <property type="protein sequence ID" value="KQK91131"/>
    <property type="gene ID" value="SETIT_038486mg"/>
</dbReference>
<evidence type="ECO:0000313" key="2">
    <source>
        <dbReference type="Proteomes" id="UP000004995"/>
    </source>
</evidence>
<dbReference type="EMBL" id="AGNK02006009">
    <property type="status" value="NOT_ANNOTATED_CDS"/>
    <property type="molecule type" value="Genomic_DNA"/>
</dbReference>
<organism evidence="1 2">
    <name type="scientific">Setaria italica</name>
    <name type="common">Foxtail millet</name>
    <name type="synonym">Panicum italicum</name>
    <dbReference type="NCBI Taxonomy" id="4555"/>
    <lineage>
        <taxon>Eukaryota</taxon>
        <taxon>Viridiplantae</taxon>
        <taxon>Streptophyta</taxon>
        <taxon>Embryophyta</taxon>
        <taxon>Tracheophyta</taxon>
        <taxon>Spermatophyta</taxon>
        <taxon>Magnoliopsida</taxon>
        <taxon>Liliopsida</taxon>
        <taxon>Poales</taxon>
        <taxon>Poaceae</taxon>
        <taxon>PACMAD clade</taxon>
        <taxon>Panicoideae</taxon>
        <taxon>Panicodae</taxon>
        <taxon>Paniceae</taxon>
        <taxon>Cenchrinae</taxon>
        <taxon>Setaria</taxon>
    </lineage>
</organism>
<proteinExistence type="predicted"/>
<protein>
    <submittedName>
        <fullName evidence="1">Uncharacterized protein</fullName>
    </submittedName>
</protein>
<dbReference type="HOGENOM" id="CLU_3054014_0_0_1"/>
<evidence type="ECO:0000313" key="1">
    <source>
        <dbReference type="EnsemblPlants" id="KQK91131"/>
    </source>
</evidence>
<sequence length="54" mass="6062">MSTNACKHKKNLANLELYESNLVANSNTESVTDETDKLERTVGKYKKQPCFVGI</sequence>
<reference evidence="1" key="2">
    <citation type="submission" date="2018-08" db="UniProtKB">
        <authorList>
            <consortium name="EnsemblPlants"/>
        </authorList>
    </citation>
    <scope>IDENTIFICATION</scope>
    <source>
        <strain evidence="1">Yugu1</strain>
    </source>
</reference>
<dbReference type="Proteomes" id="UP000004995">
    <property type="component" value="Unassembled WGS sequence"/>
</dbReference>
<accession>K4AHX9</accession>